<dbReference type="AlphaFoldDB" id="G4ZBA6"/>
<feature type="region of interest" description="Disordered" evidence="1">
    <location>
        <begin position="1"/>
        <end position="45"/>
    </location>
</feature>
<proteinExistence type="predicted"/>
<name>G4ZBA6_PHYSP</name>
<evidence type="ECO:0000256" key="1">
    <source>
        <dbReference type="SAM" id="MobiDB-lite"/>
    </source>
</evidence>
<dbReference type="Proteomes" id="UP000002640">
    <property type="component" value="Unassembled WGS sequence"/>
</dbReference>
<feature type="compositionally biased region" description="Low complexity" evidence="1">
    <location>
        <begin position="1"/>
        <end position="16"/>
    </location>
</feature>
<evidence type="ECO:0000313" key="3">
    <source>
        <dbReference type="Proteomes" id="UP000002640"/>
    </source>
</evidence>
<dbReference type="EMBL" id="JH159153">
    <property type="protein sequence ID" value="EGZ22702.1"/>
    <property type="molecule type" value="Genomic_DNA"/>
</dbReference>
<dbReference type="KEGG" id="psoj:PHYSODRAFT_490113"/>
<organism evidence="2 3">
    <name type="scientific">Phytophthora sojae (strain P6497)</name>
    <name type="common">Soybean stem and root rot agent</name>
    <name type="synonym">Phytophthora megasperma f. sp. glycines</name>
    <dbReference type="NCBI Taxonomy" id="1094619"/>
    <lineage>
        <taxon>Eukaryota</taxon>
        <taxon>Sar</taxon>
        <taxon>Stramenopiles</taxon>
        <taxon>Oomycota</taxon>
        <taxon>Peronosporomycetes</taxon>
        <taxon>Peronosporales</taxon>
        <taxon>Peronosporaceae</taxon>
        <taxon>Phytophthora</taxon>
    </lineage>
</organism>
<dbReference type="RefSeq" id="XP_009525419.1">
    <property type="nucleotide sequence ID" value="XM_009527124.1"/>
</dbReference>
<feature type="compositionally biased region" description="Polar residues" evidence="1">
    <location>
        <begin position="17"/>
        <end position="35"/>
    </location>
</feature>
<dbReference type="InParanoid" id="G4ZBA6"/>
<protein>
    <submittedName>
        <fullName evidence="2">Uncharacterized protein</fullName>
    </submittedName>
</protein>
<reference evidence="2 3" key="1">
    <citation type="journal article" date="2006" name="Science">
        <title>Phytophthora genome sequences uncover evolutionary origins and mechanisms of pathogenesis.</title>
        <authorList>
            <person name="Tyler B.M."/>
            <person name="Tripathy S."/>
            <person name="Zhang X."/>
            <person name="Dehal P."/>
            <person name="Jiang R.H."/>
            <person name="Aerts A."/>
            <person name="Arredondo F.D."/>
            <person name="Baxter L."/>
            <person name="Bensasson D."/>
            <person name="Beynon J.L."/>
            <person name="Chapman J."/>
            <person name="Damasceno C.M."/>
            <person name="Dorrance A.E."/>
            <person name="Dou D."/>
            <person name="Dickerman A.W."/>
            <person name="Dubchak I.L."/>
            <person name="Garbelotto M."/>
            <person name="Gijzen M."/>
            <person name="Gordon S.G."/>
            <person name="Govers F."/>
            <person name="Grunwald N.J."/>
            <person name="Huang W."/>
            <person name="Ivors K.L."/>
            <person name="Jones R.W."/>
            <person name="Kamoun S."/>
            <person name="Krampis K."/>
            <person name="Lamour K.H."/>
            <person name="Lee M.K."/>
            <person name="McDonald W.H."/>
            <person name="Medina M."/>
            <person name="Meijer H.J."/>
            <person name="Nordberg E.K."/>
            <person name="Maclean D.J."/>
            <person name="Ospina-Giraldo M.D."/>
            <person name="Morris P.F."/>
            <person name="Phuntumart V."/>
            <person name="Putnam N.H."/>
            <person name="Rash S."/>
            <person name="Rose J.K."/>
            <person name="Sakihama Y."/>
            <person name="Salamov A.A."/>
            <person name="Savidor A."/>
            <person name="Scheuring C.F."/>
            <person name="Smith B.M."/>
            <person name="Sobral B.W."/>
            <person name="Terry A."/>
            <person name="Torto-Alalibo T.A."/>
            <person name="Win J."/>
            <person name="Xu Z."/>
            <person name="Zhang H."/>
            <person name="Grigoriev I.V."/>
            <person name="Rokhsar D.S."/>
            <person name="Boore J.L."/>
        </authorList>
    </citation>
    <scope>NUCLEOTIDE SEQUENCE [LARGE SCALE GENOMIC DNA]</scope>
    <source>
        <strain evidence="2 3">P6497</strain>
    </source>
</reference>
<dbReference type="GeneID" id="20656515"/>
<accession>G4ZBA6</accession>
<sequence length="269" mass="29729">MTTTTTNASNTASAASGQANHPKSGSKCKAQQMSVATDGEPATKRPYLGKCQYKTGKCFNERTLKRNGNAHSLCEEHRIKQNLIQRRSDRKYQKEHAIRRRERSQRRAALKKQVSMALAQRLFIEPQNAFIIPVSQYDDLTYSTWSNVMAAEFGYLAPRIQAPQHSSAFMLDGQSSIGSPFVLSYSATGATTSWSTTGVHDGLSPSGIDDFTPYSFQNVPGVQTTTEAPQYGETKESSSGYDLPVNSRLGGKQTWSEADLEFLQKLLQV</sequence>
<keyword evidence="3" id="KW-1185">Reference proteome</keyword>
<gene>
    <name evidence="2" type="ORF">PHYSODRAFT_490113</name>
</gene>
<evidence type="ECO:0000313" key="2">
    <source>
        <dbReference type="EMBL" id="EGZ22702.1"/>
    </source>
</evidence>